<evidence type="ECO:0000313" key="3">
    <source>
        <dbReference type="Proteomes" id="UP001497623"/>
    </source>
</evidence>
<evidence type="ECO:0000313" key="2">
    <source>
        <dbReference type="EMBL" id="CAL4084786.1"/>
    </source>
</evidence>
<feature type="compositionally biased region" description="Basic residues" evidence="1">
    <location>
        <begin position="167"/>
        <end position="177"/>
    </location>
</feature>
<reference evidence="2 3" key="1">
    <citation type="submission" date="2024-05" db="EMBL/GenBank/DDBJ databases">
        <authorList>
            <person name="Wallberg A."/>
        </authorList>
    </citation>
    <scope>NUCLEOTIDE SEQUENCE [LARGE SCALE GENOMIC DNA]</scope>
</reference>
<keyword evidence="3" id="KW-1185">Reference proteome</keyword>
<dbReference type="AlphaFoldDB" id="A0AAV2QFW5"/>
<accession>A0AAV2QFW5</accession>
<feature type="region of interest" description="Disordered" evidence="1">
    <location>
        <begin position="32"/>
        <end position="58"/>
    </location>
</feature>
<dbReference type="EMBL" id="CAXKWB010006883">
    <property type="protein sequence ID" value="CAL4084786.1"/>
    <property type="molecule type" value="Genomic_DNA"/>
</dbReference>
<name>A0AAV2QFW5_MEGNR</name>
<proteinExistence type="predicted"/>
<organism evidence="2 3">
    <name type="scientific">Meganyctiphanes norvegica</name>
    <name type="common">Northern krill</name>
    <name type="synonym">Thysanopoda norvegica</name>
    <dbReference type="NCBI Taxonomy" id="48144"/>
    <lineage>
        <taxon>Eukaryota</taxon>
        <taxon>Metazoa</taxon>
        <taxon>Ecdysozoa</taxon>
        <taxon>Arthropoda</taxon>
        <taxon>Crustacea</taxon>
        <taxon>Multicrustacea</taxon>
        <taxon>Malacostraca</taxon>
        <taxon>Eumalacostraca</taxon>
        <taxon>Eucarida</taxon>
        <taxon>Euphausiacea</taxon>
        <taxon>Euphausiidae</taxon>
        <taxon>Meganyctiphanes</taxon>
    </lineage>
</organism>
<comment type="caution">
    <text evidence="2">The sequence shown here is derived from an EMBL/GenBank/DDBJ whole genome shotgun (WGS) entry which is preliminary data.</text>
</comment>
<dbReference type="Proteomes" id="UP001497623">
    <property type="component" value="Unassembled WGS sequence"/>
</dbReference>
<gene>
    <name evidence="2" type="ORF">MNOR_LOCUS12515</name>
</gene>
<evidence type="ECO:0000256" key="1">
    <source>
        <dbReference type="SAM" id="MobiDB-lite"/>
    </source>
</evidence>
<sequence length="191" mass="21744">MSLDSYYHLGGENSSKVLNMEERKMSNDIAEAEHDIVKSNTSNSLDSHSQTRNDVGLKQGMQLDLKPKTKTGYQIGSRDEHPIYYSNHKTGYNVGSRGETRRHSYSTGYNVGMSTETQRNYSDHPTGYIVGGQNDAQKYFSQTKTGYNVGSYEENYSPKNFFKSLKKHMHSHHHTHKSVTVLHQKSDDDTK</sequence>
<feature type="region of interest" description="Disordered" evidence="1">
    <location>
        <begin position="167"/>
        <end position="191"/>
    </location>
</feature>
<protein>
    <submittedName>
        <fullName evidence="2">Uncharacterized protein</fullName>
    </submittedName>
</protein>
<feature type="compositionally biased region" description="Polar residues" evidence="1">
    <location>
        <begin position="38"/>
        <end position="53"/>
    </location>
</feature>